<evidence type="ECO:0000256" key="3">
    <source>
        <dbReference type="ARBA" id="ARBA00022475"/>
    </source>
</evidence>
<evidence type="ECO:0000256" key="4">
    <source>
        <dbReference type="ARBA" id="ARBA00022692"/>
    </source>
</evidence>
<dbReference type="Proteomes" id="UP000182108">
    <property type="component" value="Unassembled WGS sequence"/>
</dbReference>
<name>A0A0K6ITT6_9PROT</name>
<evidence type="ECO:0000313" key="10">
    <source>
        <dbReference type="EMBL" id="CUB06515.1"/>
    </source>
</evidence>
<evidence type="ECO:0000256" key="1">
    <source>
        <dbReference type="ARBA" id="ARBA00004651"/>
    </source>
</evidence>
<evidence type="ECO:0000256" key="2">
    <source>
        <dbReference type="ARBA" id="ARBA00022448"/>
    </source>
</evidence>
<dbReference type="InterPro" id="IPR052157">
    <property type="entry name" value="BCAA_transport_permease"/>
</dbReference>
<proteinExistence type="inferred from homology"/>
<dbReference type="PANTHER" id="PTHR11795">
    <property type="entry name" value="BRANCHED-CHAIN AMINO ACID TRANSPORT SYSTEM PERMEASE PROTEIN LIVH"/>
    <property type="match status" value="1"/>
</dbReference>
<comment type="similarity">
    <text evidence="8">Belongs to the binding-protein-dependent transport system permease family. LivHM subfamily.</text>
</comment>
<keyword evidence="2" id="KW-0813">Transport</keyword>
<keyword evidence="11" id="KW-1185">Reference proteome</keyword>
<dbReference type="EMBL" id="CYHH01000003">
    <property type="protein sequence ID" value="CUB06515.1"/>
    <property type="molecule type" value="Genomic_DNA"/>
</dbReference>
<dbReference type="GO" id="GO:0006865">
    <property type="term" value="P:amino acid transport"/>
    <property type="evidence" value="ECO:0007669"/>
    <property type="project" value="UniProtKB-KW"/>
</dbReference>
<keyword evidence="4 9" id="KW-0812">Transmembrane</keyword>
<comment type="subcellular location">
    <subcellularLocation>
        <location evidence="1">Cell membrane</location>
        <topology evidence="1">Multi-pass membrane protein</topology>
    </subcellularLocation>
</comment>
<dbReference type="GO" id="GO:0005886">
    <property type="term" value="C:plasma membrane"/>
    <property type="evidence" value="ECO:0007669"/>
    <property type="project" value="UniProtKB-SubCell"/>
</dbReference>
<evidence type="ECO:0000256" key="5">
    <source>
        <dbReference type="ARBA" id="ARBA00022970"/>
    </source>
</evidence>
<organism evidence="10 11">
    <name type="scientific">Tepidiphilus thermophilus</name>
    <dbReference type="NCBI Taxonomy" id="876478"/>
    <lineage>
        <taxon>Bacteria</taxon>
        <taxon>Pseudomonadati</taxon>
        <taxon>Pseudomonadota</taxon>
        <taxon>Hydrogenophilia</taxon>
        <taxon>Hydrogenophilales</taxon>
        <taxon>Hydrogenophilaceae</taxon>
        <taxon>Tepidiphilus</taxon>
    </lineage>
</organism>
<feature type="transmembrane region" description="Helical" evidence="9">
    <location>
        <begin position="7"/>
        <end position="29"/>
    </location>
</feature>
<dbReference type="OrthoDB" id="9807115at2"/>
<dbReference type="InterPro" id="IPR001851">
    <property type="entry name" value="ABC_transp_permease"/>
</dbReference>
<dbReference type="CDD" id="cd06582">
    <property type="entry name" value="TM_PBP1_LivH_like"/>
    <property type="match status" value="1"/>
</dbReference>
<dbReference type="PANTHER" id="PTHR11795:SF445">
    <property type="entry name" value="AMINO ACID ABC TRANSPORTER PERMEASE PROTEIN"/>
    <property type="match status" value="1"/>
</dbReference>
<evidence type="ECO:0000256" key="7">
    <source>
        <dbReference type="ARBA" id="ARBA00023136"/>
    </source>
</evidence>
<keyword evidence="7 9" id="KW-0472">Membrane</keyword>
<keyword evidence="6 9" id="KW-1133">Transmembrane helix</keyword>
<feature type="transmembrane region" description="Helical" evidence="9">
    <location>
        <begin position="49"/>
        <end position="78"/>
    </location>
</feature>
<evidence type="ECO:0000313" key="11">
    <source>
        <dbReference type="Proteomes" id="UP000182108"/>
    </source>
</evidence>
<evidence type="ECO:0000256" key="8">
    <source>
        <dbReference type="ARBA" id="ARBA00037998"/>
    </source>
</evidence>
<sequence length="281" mass="28491">MSLAPEVVLGGAAQGCLYGLTALSLVFLYRATGVLSFMQGEAMAAGAYVAVGLAALGAPLALAALGAIAAGYAFGALAARCALEPVRTRAPWVATLATFGLALALRGVLLSLPAATQGWYRFDWVGEGRWLGLAARQWAVMLAAAGVAAAFALLLRGTDWGRRVRASTEDAVTAERLGIDVARLRRQAWGVGTALAVAAGLASAPVTFVHPELGSLALNAFPAAVLGGMKPGPAVLAAGVALGVLEALAAWQLPPGGKELLLQLVLIAALLALPRERVAAP</sequence>
<feature type="transmembrane region" description="Helical" evidence="9">
    <location>
        <begin position="135"/>
        <end position="155"/>
    </location>
</feature>
<keyword evidence="3" id="KW-1003">Cell membrane</keyword>
<dbReference type="GO" id="GO:0022857">
    <property type="term" value="F:transmembrane transporter activity"/>
    <property type="evidence" value="ECO:0007669"/>
    <property type="project" value="InterPro"/>
</dbReference>
<protein>
    <submittedName>
        <fullName evidence="10">Amino acid/amide ABC transporter membrane protein 1, HAAT family (TC 3.A.1.4.-)</fullName>
    </submittedName>
</protein>
<dbReference type="AlphaFoldDB" id="A0A0K6ITT6"/>
<evidence type="ECO:0000256" key="6">
    <source>
        <dbReference type="ARBA" id="ARBA00022989"/>
    </source>
</evidence>
<dbReference type="Pfam" id="PF02653">
    <property type="entry name" value="BPD_transp_2"/>
    <property type="match status" value="1"/>
</dbReference>
<reference evidence="11" key="1">
    <citation type="submission" date="2015-08" db="EMBL/GenBank/DDBJ databases">
        <authorList>
            <person name="Babu N.S."/>
            <person name="Beckwith C.J."/>
            <person name="Beseler K.G."/>
            <person name="Brison A."/>
            <person name="Carone J.V."/>
            <person name="Caskin T.P."/>
            <person name="Diamond M."/>
            <person name="Durham M.E."/>
            <person name="Foxe J.M."/>
            <person name="Go M."/>
            <person name="Henderson B.A."/>
            <person name="Jones I.B."/>
            <person name="McGettigan J.A."/>
            <person name="Micheletti S.J."/>
            <person name="Nasrallah M.E."/>
            <person name="Ortiz D."/>
            <person name="Piller C.R."/>
            <person name="Privatt S.R."/>
            <person name="Schneider S.L."/>
            <person name="Sharp S."/>
            <person name="Smith T.C."/>
            <person name="Stanton J.D."/>
            <person name="Ullery H.E."/>
            <person name="Wilson R.J."/>
            <person name="Serrano M.G."/>
            <person name="Buck G."/>
            <person name="Lee V."/>
            <person name="Wang Y."/>
            <person name="Carvalho R."/>
            <person name="Voegtly L."/>
            <person name="Shi R."/>
            <person name="Duckworth R."/>
            <person name="Johnson A."/>
            <person name="Loviza R."/>
            <person name="Walstead R."/>
            <person name="Shah Z."/>
            <person name="Kiflezghi M."/>
            <person name="Wade K."/>
            <person name="Ball S.L."/>
            <person name="Bradley K.W."/>
            <person name="Asai D.J."/>
            <person name="Bowman C.A."/>
            <person name="Russell D.A."/>
            <person name="Pope W.H."/>
            <person name="Jacobs-Sera D."/>
            <person name="Hendrix R.W."/>
            <person name="Hatfull G.F."/>
        </authorList>
    </citation>
    <scope>NUCLEOTIDE SEQUENCE [LARGE SCALE GENOMIC DNA]</scope>
    <source>
        <strain evidence="11">JCM 19170</strain>
    </source>
</reference>
<dbReference type="RefSeq" id="WP_055423144.1">
    <property type="nucleotide sequence ID" value="NZ_CYHH01000003.1"/>
</dbReference>
<keyword evidence="5" id="KW-0029">Amino-acid transport</keyword>
<gene>
    <name evidence="10" type="ORF">Ga0061068_103186</name>
</gene>
<evidence type="ECO:0000256" key="9">
    <source>
        <dbReference type="SAM" id="Phobius"/>
    </source>
</evidence>
<accession>A0A0K6ITT6</accession>
<feature type="transmembrane region" description="Helical" evidence="9">
    <location>
        <begin position="90"/>
        <end position="115"/>
    </location>
</feature>